<accession>A0A7I7U9M3</accession>
<name>A0A7I7U9M3_MYCPF</name>
<dbReference type="Proteomes" id="UP000466554">
    <property type="component" value="Chromosome"/>
</dbReference>
<protein>
    <submittedName>
        <fullName evidence="2">Uncharacterized protein</fullName>
    </submittedName>
</protein>
<dbReference type="EMBL" id="AP022598">
    <property type="protein sequence ID" value="BBY77870.1"/>
    <property type="molecule type" value="Genomic_DNA"/>
</dbReference>
<sequence length="73" mass="7865">MCDNLSLRNGRPNSNRRVTVESLDTTAKSKPDGHRPSESGSVRVHWFAAGPVGKDPQSARSGDGVRPRGRVPV</sequence>
<feature type="compositionally biased region" description="Polar residues" evidence="1">
    <location>
        <begin position="11"/>
        <end position="26"/>
    </location>
</feature>
<dbReference type="AlphaFoldDB" id="A0A7I7U9M3"/>
<reference evidence="2 3" key="1">
    <citation type="journal article" date="2019" name="Emerg. Microbes Infect.">
        <title>Comprehensive subspecies identification of 175 nontuberculous mycobacteria species based on 7547 genomic profiles.</title>
        <authorList>
            <person name="Matsumoto Y."/>
            <person name="Kinjo T."/>
            <person name="Motooka D."/>
            <person name="Nabeya D."/>
            <person name="Jung N."/>
            <person name="Uechi K."/>
            <person name="Horii T."/>
            <person name="Iida T."/>
            <person name="Fujita J."/>
            <person name="Nakamura S."/>
        </authorList>
    </citation>
    <scope>NUCLEOTIDE SEQUENCE [LARGE SCALE GENOMIC DNA]</scope>
    <source>
        <strain evidence="2 3">JCM 6367</strain>
    </source>
</reference>
<feature type="region of interest" description="Disordered" evidence="1">
    <location>
        <begin position="1"/>
        <end position="73"/>
    </location>
</feature>
<feature type="compositionally biased region" description="Basic and acidic residues" evidence="1">
    <location>
        <begin position="27"/>
        <end position="37"/>
    </location>
</feature>
<organism evidence="2 3">
    <name type="scientific">Mycolicibacterium parafortuitum</name>
    <name type="common">Mycobacterium parafortuitum</name>
    <dbReference type="NCBI Taxonomy" id="39692"/>
    <lineage>
        <taxon>Bacteria</taxon>
        <taxon>Bacillati</taxon>
        <taxon>Actinomycetota</taxon>
        <taxon>Actinomycetes</taxon>
        <taxon>Mycobacteriales</taxon>
        <taxon>Mycobacteriaceae</taxon>
        <taxon>Mycolicibacterium</taxon>
    </lineage>
</organism>
<evidence type="ECO:0000313" key="3">
    <source>
        <dbReference type="Proteomes" id="UP000466554"/>
    </source>
</evidence>
<evidence type="ECO:0000256" key="1">
    <source>
        <dbReference type="SAM" id="MobiDB-lite"/>
    </source>
</evidence>
<evidence type="ECO:0000313" key="2">
    <source>
        <dbReference type="EMBL" id="BBY77870.1"/>
    </source>
</evidence>
<gene>
    <name evidence="2" type="ORF">MPRF_47690</name>
</gene>
<proteinExistence type="predicted"/>